<evidence type="ECO:0000313" key="1">
    <source>
        <dbReference type="EMBL" id="BAE91447.1"/>
    </source>
</evidence>
<organism evidence="1">
    <name type="scientific">Macaca fascicularis</name>
    <name type="common">Crab-eating macaque</name>
    <name type="synonym">Cynomolgus monkey</name>
    <dbReference type="NCBI Taxonomy" id="9541"/>
    <lineage>
        <taxon>Eukaryota</taxon>
        <taxon>Metazoa</taxon>
        <taxon>Chordata</taxon>
        <taxon>Craniata</taxon>
        <taxon>Vertebrata</taxon>
        <taxon>Euteleostomi</taxon>
        <taxon>Mammalia</taxon>
        <taxon>Eutheria</taxon>
        <taxon>Euarchontoglires</taxon>
        <taxon>Primates</taxon>
        <taxon>Haplorrhini</taxon>
        <taxon>Catarrhini</taxon>
        <taxon>Cercopithecidae</taxon>
        <taxon>Cercopithecinae</taxon>
        <taxon>Macaca</taxon>
    </lineage>
</organism>
<dbReference type="EMBL" id="AB174385">
    <property type="protein sequence ID" value="BAE91447.1"/>
    <property type="molecule type" value="mRNA"/>
</dbReference>
<accession>I7GPH4</accession>
<protein>
    <submittedName>
        <fullName evidence="1">Macaca fascicularis brain cDNA, clone: QtrA-16482</fullName>
    </submittedName>
</protein>
<proteinExistence type="evidence at transcript level"/>
<name>I7GPH4_MACFA</name>
<reference evidence="1" key="1">
    <citation type="journal article" date="2007" name="PLoS Biol.">
        <title>Rate of evolution in brain-expressed genes in humans and other primates.</title>
        <authorList>
            <person name="Wang H.-Y."/>
            <person name="Chien H.-C."/>
            <person name="Osada N."/>
            <person name="Hashimoto K."/>
            <person name="Sugano S."/>
            <person name="Gojobori T."/>
            <person name="Chou C.-K."/>
            <person name="Tsai S.-F."/>
            <person name="Wu C.-I."/>
            <person name="Shen C.-K.J."/>
        </authorList>
    </citation>
    <scope>NUCLEOTIDE SEQUENCE</scope>
</reference>
<sequence length="39" mass="4746">MYRIEKHHYYYENTNNNNYWKIGSIHTIMKSGSSKVPKL</sequence>
<dbReference type="AlphaFoldDB" id="I7GPH4"/>